<keyword evidence="5" id="KW-0949">S-adenosyl-L-methionine</keyword>
<dbReference type="InterPro" id="IPR029063">
    <property type="entry name" value="SAM-dependent_MTases_sf"/>
</dbReference>
<feature type="compositionally biased region" description="Low complexity" evidence="12">
    <location>
        <begin position="222"/>
        <end position="237"/>
    </location>
</feature>
<dbReference type="PANTHER" id="PTHR12189">
    <property type="entry name" value="MRNA GUANINE-7- METHYLTRANSFERASE"/>
    <property type="match status" value="1"/>
</dbReference>
<keyword evidence="15" id="KW-1185">Reference proteome</keyword>
<evidence type="ECO:0000256" key="8">
    <source>
        <dbReference type="ARBA" id="ARBA00032772"/>
    </source>
</evidence>
<comment type="function">
    <text evidence="1">Responsible for methylating the 5'-cap structure of mRNAs.</text>
</comment>
<reference evidence="14 15" key="1">
    <citation type="submission" date="2024-01" db="EMBL/GenBank/DDBJ databases">
        <title>Comparative genomics of Cryptococcus and Kwoniella reveals pathogenesis evolution and contrasting modes of karyotype evolution via chromosome fusion or intercentromeric recombination.</title>
        <authorList>
            <person name="Coelho M.A."/>
            <person name="David-Palma M."/>
            <person name="Shea T."/>
            <person name="Bowers K."/>
            <person name="McGinley-Smith S."/>
            <person name="Mohammad A.W."/>
            <person name="Gnirke A."/>
            <person name="Yurkov A.M."/>
            <person name="Nowrousian M."/>
            <person name="Sun S."/>
            <person name="Cuomo C.A."/>
            <person name="Heitman J."/>
        </authorList>
    </citation>
    <scope>NUCLEOTIDE SEQUENCE [LARGE SCALE GENOMIC DNA]</scope>
    <source>
        <strain evidence="14 15">CBS 6074</strain>
    </source>
</reference>
<evidence type="ECO:0000256" key="3">
    <source>
        <dbReference type="ARBA" id="ARBA00022603"/>
    </source>
</evidence>
<feature type="compositionally biased region" description="Polar residues" evidence="12">
    <location>
        <begin position="435"/>
        <end position="447"/>
    </location>
</feature>
<feature type="compositionally biased region" description="Polar residues" evidence="12">
    <location>
        <begin position="301"/>
        <end position="315"/>
    </location>
</feature>
<dbReference type="PROSITE" id="PS51562">
    <property type="entry name" value="RNA_CAP0_MT"/>
    <property type="match status" value="1"/>
</dbReference>
<dbReference type="Pfam" id="PF03291">
    <property type="entry name" value="mRNA_G-N7_MeTrfase"/>
    <property type="match status" value="1"/>
</dbReference>
<protein>
    <recommendedName>
        <fullName evidence="11">mRNA cap guanine-N(7) methyltransferase</fullName>
        <ecNumber evidence="2">2.1.1.56</ecNumber>
    </recommendedName>
    <alternativeName>
        <fullName evidence="8">mRNA (guanine-N(7))-methyltransferase</fullName>
    </alternativeName>
    <alternativeName>
        <fullName evidence="9">mRNA cap methyltransferase</fullName>
    </alternativeName>
</protein>
<feature type="compositionally biased region" description="Basic and acidic residues" evidence="12">
    <location>
        <begin position="1"/>
        <end position="10"/>
    </location>
</feature>
<gene>
    <name evidence="14" type="ORF">L201_002679</name>
</gene>
<feature type="compositionally biased region" description="Polar residues" evidence="12">
    <location>
        <begin position="323"/>
        <end position="355"/>
    </location>
</feature>
<feature type="compositionally biased region" description="Low complexity" evidence="12">
    <location>
        <begin position="128"/>
        <end position="145"/>
    </location>
</feature>
<feature type="compositionally biased region" description="Polar residues" evidence="12">
    <location>
        <begin position="90"/>
        <end position="127"/>
    </location>
</feature>
<evidence type="ECO:0000256" key="12">
    <source>
        <dbReference type="SAM" id="MobiDB-lite"/>
    </source>
</evidence>
<keyword evidence="4" id="KW-0808">Transferase</keyword>
<dbReference type="GO" id="GO:0005634">
    <property type="term" value="C:nucleus"/>
    <property type="evidence" value="ECO:0007669"/>
    <property type="project" value="TreeGrafter"/>
</dbReference>
<dbReference type="SUPFAM" id="SSF53335">
    <property type="entry name" value="S-adenosyl-L-methionine-dependent methyltransferases"/>
    <property type="match status" value="1"/>
</dbReference>
<evidence type="ECO:0000256" key="2">
    <source>
        <dbReference type="ARBA" id="ARBA00011926"/>
    </source>
</evidence>
<evidence type="ECO:0000259" key="13">
    <source>
        <dbReference type="PROSITE" id="PS51562"/>
    </source>
</evidence>
<feature type="compositionally biased region" description="Low complexity" evidence="12">
    <location>
        <begin position="418"/>
        <end position="434"/>
    </location>
</feature>
<sequence>MVYDPIRDCEVPSPSVVKNDPFKYPTPSTAYGGGILNNDRDEVYSNGRPSLSTQHSLSYSPPPPAGSGSSSLRGLLNDGPMPESRRGSDRTASVSSIPEENDELSGSRTHINRLLNNTSTTQPISKTNSNSSLPRSSPSNPSPGSRQHMLDPNGFLTPATPASAYPRSRSTTSRSPHPQMSPPKITTHLPQQHHQLIHDQAYPVQYGEPSYPHSQVHRRESPVQLQHQQQQQRTMLPPQQPIHPQDTYAYEQRTPGGAYQPLPMRSPSISVSPRSQHQPLPYGSSSRPGSSSSSSHPFGYQPQSHQMISPTTSTRRLSEDQPRPSSSNSASGRHYTDSSVAGPTPIRRSSQSSASAYPVHQLTPIRSPSPIIKGIPYNPNRMSQPGNITRPIEADELAYYKSMSQQNNPLRKRKAKKPLPSWSGPSPGSRSSLPNEDSTSYFPPQNNDGDDDYSRYNRSQSYVDDRASLGRPSVTPTPGSAYGGGGNHGAYPPSFDEPLTTPGGAPRGSLTRGRRPTGNGVQNENQNQNRLKRPMDRDEAEYSQGYGQDLQRRKVSETHYIGNNAAVADHYNSRPEVGVEGREFSPIIGLKKFNNWIKSVLIGKFAQRQGKVLDIGCGKGGDLNKWKQARIMLYVGLDIAETSVQQAHERYQRMGGRFDGYFFAYDCYSKPLGDILPEQLQQKDLYDNVTMQFCMHYAFESVSKVRMMIENVSRYLRKGGKFIGTIPNAELLLSKLNELPEEDEELKFGNSCYFVQFSERKHKGIYGHQYRFFLMDAVEDVPEYVVDWENFVSLAMEYRLKLVYKKPFHDILQEEKESRDFGPLLGKMGVVNEAGESAMDEDQWEAANLYMGFAFEKI</sequence>
<proteinExistence type="predicted"/>
<feature type="compositionally biased region" description="Low complexity" evidence="12">
    <location>
        <begin position="283"/>
        <end position="295"/>
    </location>
</feature>
<dbReference type="EMBL" id="CP144100">
    <property type="protein sequence ID" value="WWC87787.1"/>
    <property type="molecule type" value="Genomic_DNA"/>
</dbReference>
<accession>A0AAX4JQU1</accession>
<dbReference type="GO" id="GO:0003723">
    <property type="term" value="F:RNA binding"/>
    <property type="evidence" value="ECO:0007669"/>
    <property type="project" value="UniProtKB-KW"/>
</dbReference>
<keyword evidence="7" id="KW-0506">mRNA capping</keyword>
<evidence type="ECO:0000313" key="14">
    <source>
        <dbReference type="EMBL" id="WWC87787.1"/>
    </source>
</evidence>
<feature type="region of interest" description="Disordered" evidence="12">
    <location>
        <begin position="404"/>
        <end position="553"/>
    </location>
</feature>
<evidence type="ECO:0000256" key="4">
    <source>
        <dbReference type="ARBA" id="ARBA00022679"/>
    </source>
</evidence>
<evidence type="ECO:0000256" key="7">
    <source>
        <dbReference type="ARBA" id="ARBA00023042"/>
    </source>
</evidence>
<dbReference type="CDD" id="cd02440">
    <property type="entry name" value="AdoMet_MTases"/>
    <property type="match status" value="1"/>
</dbReference>
<evidence type="ECO:0000313" key="15">
    <source>
        <dbReference type="Proteomes" id="UP001355207"/>
    </source>
</evidence>
<dbReference type="GeneID" id="91093351"/>
<dbReference type="GO" id="GO:0004482">
    <property type="term" value="F:mRNA 5'-cap (guanine-N7-)-methyltransferase activity"/>
    <property type="evidence" value="ECO:0007669"/>
    <property type="project" value="UniProtKB-EC"/>
</dbReference>
<dbReference type="InterPro" id="IPR004971">
    <property type="entry name" value="mRNA_G-N7_MeTrfase_dom"/>
</dbReference>
<keyword evidence="6" id="KW-0694">RNA-binding</keyword>
<keyword evidence="3" id="KW-0489">Methyltransferase</keyword>
<evidence type="ECO:0000256" key="9">
    <source>
        <dbReference type="ARBA" id="ARBA00033387"/>
    </source>
</evidence>
<comment type="catalytic activity">
    <reaction evidence="10">
        <text>a 5'-end (5'-triphosphoguanosine)-ribonucleoside in mRNA + S-adenosyl-L-methionine = a 5'-end (N(7)-methyl 5'-triphosphoguanosine)-ribonucleoside in mRNA + S-adenosyl-L-homocysteine</text>
        <dbReference type="Rhea" id="RHEA:67008"/>
        <dbReference type="Rhea" id="RHEA-COMP:17166"/>
        <dbReference type="Rhea" id="RHEA-COMP:17167"/>
        <dbReference type="ChEBI" id="CHEBI:57856"/>
        <dbReference type="ChEBI" id="CHEBI:59789"/>
        <dbReference type="ChEBI" id="CHEBI:156461"/>
        <dbReference type="ChEBI" id="CHEBI:167617"/>
        <dbReference type="EC" id="2.1.1.56"/>
    </reaction>
</comment>
<evidence type="ECO:0000256" key="6">
    <source>
        <dbReference type="ARBA" id="ARBA00022884"/>
    </source>
</evidence>
<evidence type="ECO:0000256" key="1">
    <source>
        <dbReference type="ARBA" id="ARBA00003378"/>
    </source>
</evidence>
<dbReference type="EC" id="2.1.1.56" evidence="2"/>
<feature type="domain" description="MRNA cap 0 methyltransferase" evidence="13">
    <location>
        <begin position="585"/>
        <end position="858"/>
    </location>
</feature>
<evidence type="ECO:0000256" key="5">
    <source>
        <dbReference type="ARBA" id="ARBA00022691"/>
    </source>
</evidence>
<dbReference type="AlphaFoldDB" id="A0AAX4JQU1"/>
<evidence type="ECO:0000256" key="11">
    <source>
        <dbReference type="ARBA" id="ARBA00049739"/>
    </source>
</evidence>
<dbReference type="PANTHER" id="PTHR12189:SF2">
    <property type="entry name" value="MRNA CAP GUANINE-N7 METHYLTRANSFERASE"/>
    <property type="match status" value="1"/>
</dbReference>
<feature type="region of interest" description="Disordered" evidence="12">
    <location>
        <begin position="1"/>
        <end position="388"/>
    </location>
</feature>
<dbReference type="InterPro" id="IPR039753">
    <property type="entry name" value="RG7MT1"/>
</dbReference>
<keyword evidence="7" id="KW-0507">mRNA processing</keyword>
<organism evidence="14 15">
    <name type="scientific">Kwoniella dendrophila CBS 6074</name>
    <dbReference type="NCBI Taxonomy" id="1295534"/>
    <lineage>
        <taxon>Eukaryota</taxon>
        <taxon>Fungi</taxon>
        <taxon>Dikarya</taxon>
        <taxon>Basidiomycota</taxon>
        <taxon>Agaricomycotina</taxon>
        <taxon>Tremellomycetes</taxon>
        <taxon>Tremellales</taxon>
        <taxon>Cryptococcaceae</taxon>
        <taxon>Kwoniella</taxon>
    </lineage>
</organism>
<dbReference type="RefSeq" id="XP_066074550.1">
    <property type="nucleotide sequence ID" value="XM_066218453.1"/>
</dbReference>
<dbReference type="Gene3D" id="3.40.50.150">
    <property type="entry name" value="Vaccinia Virus protein VP39"/>
    <property type="match status" value="1"/>
</dbReference>
<dbReference type="Proteomes" id="UP001355207">
    <property type="component" value="Chromosome 3"/>
</dbReference>
<evidence type="ECO:0000256" key="10">
    <source>
        <dbReference type="ARBA" id="ARBA00044712"/>
    </source>
</evidence>
<feature type="compositionally biased region" description="Low complexity" evidence="12">
    <location>
        <begin position="66"/>
        <end position="79"/>
    </location>
</feature>
<name>A0AAX4JQU1_9TREE</name>
<feature type="compositionally biased region" description="Polar residues" evidence="12">
    <location>
        <begin position="267"/>
        <end position="278"/>
    </location>
</feature>